<dbReference type="InterPro" id="IPR042100">
    <property type="entry name" value="Bug_dom1"/>
</dbReference>
<dbReference type="Proteomes" id="UP000541185">
    <property type="component" value="Unassembled WGS sequence"/>
</dbReference>
<name>A0A848H353_9BURK</name>
<feature type="signal peptide" evidence="2">
    <location>
        <begin position="1"/>
        <end position="25"/>
    </location>
</feature>
<dbReference type="PANTHER" id="PTHR42928">
    <property type="entry name" value="TRICARBOXYLATE-BINDING PROTEIN"/>
    <property type="match status" value="1"/>
</dbReference>
<dbReference type="PIRSF" id="PIRSF017082">
    <property type="entry name" value="YflP"/>
    <property type="match status" value="1"/>
</dbReference>
<evidence type="ECO:0000256" key="2">
    <source>
        <dbReference type="SAM" id="SignalP"/>
    </source>
</evidence>
<protein>
    <submittedName>
        <fullName evidence="3">Tripartite tricarboxylate transporter substrate binding protein</fullName>
    </submittedName>
</protein>
<dbReference type="CDD" id="cd13578">
    <property type="entry name" value="PBP2_Bug27"/>
    <property type="match status" value="1"/>
</dbReference>
<comment type="similarity">
    <text evidence="1">Belongs to the UPF0065 (bug) family.</text>
</comment>
<dbReference type="RefSeq" id="WP_169418298.1">
    <property type="nucleotide sequence ID" value="NZ_JABBFX010000001.1"/>
</dbReference>
<dbReference type="InterPro" id="IPR005064">
    <property type="entry name" value="BUG"/>
</dbReference>
<evidence type="ECO:0000313" key="3">
    <source>
        <dbReference type="EMBL" id="NML44142.1"/>
    </source>
</evidence>
<sequence>MQDIAKTARRLFLGALAACTLAAQAQAPAFPTRPIQLVVAAPAGGSSDALARMLADDMGKILGQPIVIDNRPGGSGVIAAELVARAQPDGHTLMLSWIGNATSGALVPRQNFDINKDFVHITKIVEGSNVLVAHPSTGFHSLKDLLTFAKAHPGQVTYASSGNGSSGHLAMEMLKQRSGASMLHVPYRGGAAALTDLLAGQVQVMFLNQDAVIPYIKQGKLVPLAITSAQRNPQFPGLPTVAETYPGYEATAWAGLSAPKGTPANVVQALHDAALKAMAGSFKQKQEALGAVVVRTTPADYQAFVRSEQDKWTKVIKTAGIRPD</sequence>
<keyword evidence="4" id="KW-1185">Reference proteome</keyword>
<dbReference type="SUPFAM" id="SSF53850">
    <property type="entry name" value="Periplasmic binding protein-like II"/>
    <property type="match status" value="1"/>
</dbReference>
<reference evidence="3 4" key="1">
    <citation type="submission" date="2020-04" db="EMBL/GenBank/DDBJ databases">
        <title>Ramlibacter sp. G-1-2-2 isolated from soil.</title>
        <authorList>
            <person name="Dahal R.H."/>
        </authorList>
    </citation>
    <scope>NUCLEOTIDE SEQUENCE [LARGE SCALE GENOMIC DNA]</scope>
    <source>
        <strain evidence="3 4">G-1-2-2</strain>
    </source>
</reference>
<comment type="caution">
    <text evidence="3">The sequence shown here is derived from an EMBL/GenBank/DDBJ whole genome shotgun (WGS) entry which is preliminary data.</text>
</comment>
<dbReference type="Pfam" id="PF03401">
    <property type="entry name" value="TctC"/>
    <property type="match status" value="1"/>
</dbReference>
<gene>
    <name evidence="3" type="ORF">HHL11_10305</name>
</gene>
<accession>A0A848H353</accession>
<evidence type="ECO:0000313" key="4">
    <source>
        <dbReference type="Proteomes" id="UP000541185"/>
    </source>
</evidence>
<dbReference type="PANTHER" id="PTHR42928:SF5">
    <property type="entry name" value="BLR1237 PROTEIN"/>
    <property type="match status" value="1"/>
</dbReference>
<feature type="chain" id="PRO_5032979865" evidence="2">
    <location>
        <begin position="26"/>
        <end position="324"/>
    </location>
</feature>
<dbReference type="EMBL" id="JABBFX010000001">
    <property type="protein sequence ID" value="NML44142.1"/>
    <property type="molecule type" value="Genomic_DNA"/>
</dbReference>
<evidence type="ECO:0000256" key="1">
    <source>
        <dbReference type="ARBA" id="ARBA00006987"/>
    </source>
</evidence>
<proteinExistence type="inferred from homology"/>
<dbReference type="Gene3D" id="3.40.190.10">
    <property type="entry name" value="Periplasmic binding protein-like II"/>
    <property type="match status" value="1"/>
</dbReference>
<dbReference type="Gene3D" id="3.40.190.150">
    <property type="entry name" value="Bordetella uptake gene, domain 1"/>
    <property type="match status" value="1"/>
</dbReference>
<keyword evidence="2" id="KW-0732">Signal</keyword>
<organism evidence="3 4">
    <name type="scientific">Ramlibacter agri</name>
    <dbReference type="NCBI Taxonomy" id="2728837"/>
    <lineage>
        <taxon>Bacteria</taxon>
        <taxon>Pseudomonadati</taxon>
        <taxon>Pseudomonadota</taxon>
        <taxon>Betaproteobacteria</taxon>
        <taxon>Burkholderiales</taxon>
        <taxon>Comamonadaceae</taxon>
        <taxon>Ramlibacter</taxon>
    </lineage>
</organism>
<dbReference type="AlphaFoldDB" id="A0A848H353"/>